<evidence type="ECO:0000313" key="1">
    <source>
        <dbReference type="EMBL" id="CBY08232.1"/>
    </source>
</evidence>
<evidence type="ECO:0000313" key="2">
    <source>
        <dbReference type="Proteomes" id="UP000001307"/>
    </source>
</evidence>
<gene>
    <name evidence="1" type="ORF">GSOID_T00004246001</name>
</gene>
<dbReference type="Proteomes" id="UP000001307">
    <property type="component" value="Unassembled WGS sequence"/>
</dbReference>
<reference evidence="1" key="1">
    <citation type="journal article" date="2010" name="Science">
        <title>Plasticity of animal genome architecture unmasked by rapid evolution of a pelagic tunicate.</title>
        <authorList>
            <person name="Denoeud F."/>
            <person name="Henriet S."/>
            <person name="Mungpakdee S."/>
            <person name="Aury J.M."/>
            <person name="Da Silva C."/>
            <person name="Brinkmann H."/>
            <person name="Mikhaleva J."/>
            <person name="Olsen L.C."/>
            <person name="Jubin C."/>
            <person name="Canestro C."/>
            <person name="Bouquet J.M."/>
            <person name="Danks G."/>
            <person name="Poulain J."/>
            <person name="Campsteijn C."/>
            <person name="Adamski M."/>
            <person name="Cross I."/>
            <person name="Yadetie F."/>
            <person name="Muffato M."/>
            <person name="Louis A."/>
            <person name="Butcher S."/>
            <person name="Tsagkogeorga G."/>
            <person name="Konrad A."/>
            <person name="Singh S."/>
            <person name="Jensen M.F."/>
            <person name="Cong E.H."/>
            <person name="Eikeseth-Otteraa H."/>
            <person name="Noel B."/>
            <person name="Anthouard V."/>
            <person name="Porcel B.M."/>
            <person name="Kachouri-Lafond R."/>
            <person name="Nishino A."/>
            <person name="Ugolini M."/>
            <person name="Chourrout P."/>
            <person name="Nishida H."/>
            <person name="Aasland R."/>
            <person name="Huzurbazar S."/>
            <person name="Westhof E."/>
            <person name="Delsuc F."/>
            <person name="Lehrach H."/>
            <person name="Reinhardt R."/>
            <person name="Weissenbach J."/>
            <person name="Roy S.W."/>
            <person name="Artiguenave F."/>
            <person name="Postlethwait J.H."/>
            <person name="Manak J.R."/>
            <person name="Thompson E.M."/>
            <person name="Jaillon O."/>
            <person name="Du Pasquier L."/>
            <person name="Boudinot P."/>
            <person name="Liberles D.A."/>
            <person name="Volff J.N."/>
            <person name="Philippe H."/>
            <person name="Lenhard B."/>
            <person name="Roest Crollius H."/>
            <person name="Wincker P."/>
            <person name="Chourrout D."/>
        </authorList>
    </citation>
    <scope>NUCLEOTIDE SEQUENCE [LARGE SCALE GENOMIC DNA]</scope>
</reference>
<dbReference type="AlphaFoldDB" id="E4X8N9"/>
<keyword evidence="2" id="KW-1185">Reference proteome</keyword>
<dbReference type="OrthoDB" id="10651856at2759"/>
<dbReference type="InParanoid" id="E4X8N9"/>
<accession>E4X8N9</accession>
<organism evidence="1">
    <name type="scientific">Oikopleura dioica</name>
    <name type="common">Tunicate</name>
    <dbReference type="NCBI Taxonomy" id="34765"/>
    <lineage>
        <taxon>Eukaryota</taxon>
        <taxon>Metazoa</taxon>
        <taxon>Chordata</taxon>
        <taxon>Tunicata</taxon>
        <taxon>Appendicularia</taxon>
        <taxon>Copelata</taxon>
        <taxon>Oikopleuridae</taxon>
        <taxon>Oikopleura</taxon>
    </lineage>
</organism>
<protein>
    <submittedName>
        <fullName evidence="1">Uncharacterized protein</fullName>
    </submittedName>
</protein>
<dbReference type="EMBL" id="FN653029">
    <property type="protein sequence ID" value="CBY08232.1"/>
    <property type="molecule type" value="Genomic_DNA"/>
</dbReference>
<sequence>MTPYTQDFTQTQSIKPSVDQTVRQKRIRQAIDYTILEVSSLEAIQFSTDLRAKPLTTNQFDATYSKPPPIPKTAVPISSNSDWTADEAKLTKDEQAIPARFLMTTDNVESDPDEYVKNFQIKEENFTEVDLGINNDAYSLIEMDNELPPKRMVEVVTKDKGLCGGICSGKKSFDLEKIKFWKKK</sequence>
<proteinExistence type="predicted"/>
<name>E4X8N9_OIKDI</name>